<feature type="disulfide bond" evidence="9">
    <location>
        <begin position="295"/>
        <end position="322"/>
    </location>
</feature>
<dbReference type="AlphaFoldDB" id="A0A2M8LSD1"/>
<sequence>MAVAGACAAALLCGPSVPVSADTAAGTAHLTPADATDLAADLAGALKDDMAGAYYDAGERKLVVNVLTPQAAERARQAGAEPRTVRYSSARLDAVRDGLTAGAVPGTARAVDPRLNRVVVTADDTVRGDDLRTLRERVGAQGGAAVLRQVPDRFSPYLMGGDEIRRGDGVGCSLGYNVTRNGLPYFLTAGHCARVMDRWYPARSGRMAGITVASTFPGDDHALVRYVARVDRPSRVNLYNGSSQAINRAADPIVGQPVRRSGFATGVREGRVTALDVSVTYRQGTVHGLIQTTACAEPGDSGGPLFWGDTGHGMTSGGRGDCTRGGETFHQPLTEALRDNGARLG</sequence>
<dbReference type="Proteomes" id="UP000230407">
    <property type="component" value="Unassembled WGS sequence"/>
</dbReference>
<keyword evidence="6" id="KW-0865">Zymogen</keyword>
<keyword evidence="14" id="KW-1185">Reference proteome</keyword>
<evidence type="ECO:0000313" key="14">
    <source>
        <dbReference type="Proteomes" id="UP000230407"/>
    </source>
</evidence>
<dbReference type="Pfam" id="PF00089">
    <property type="entry name" value="Trypsin"/>
    <property type="match status" value="1"/>
</dbReference>
<dbReference type="Gene3D" id="2.40.10.10">
    <property type="entry name" value="Trypsin-like serine proteases"/>
    <property type="match status" value="2"/>
</dbReference>
<evidence type="ECO:0000256" key="9">
    <source>
        <dbReference type="PIRSR" id="PIRSR001134-2"/>
    </source>
</evidence>
<evidence type="ECO:0000256" key="8">
    <source>
        <dbReference type="PIRSR" id="PIRSR001134-1"/>
    </source>
</evidence>
<organism evidence="13 14">
    <name type="scientific">Streptomyces carminius</name>
    <dbReference type="NCBI Taxonomy" id="2665496"/>
    <lineage>
        <taxon>Bacteria</taxon>
        <taxon>Bacillati</taxon>
        <taxon>Actinomycetota</taxon>
        <taxon>Actinomycetes</taxon>
        <taxon>Kitasatosporales</taxon>
        <taxon>Streptomycetaceae</taxon>
        <taxon>Streptomyces</taxon>
    </lineage>
</organism>
<keyword evidence="4" id="KW-0378">Hydrolase</keyword>
<evidence type="ECO:0000256" key="10">
    <source>
        <dbReference type="SAM" id="SignalP"/>
    </source>
</evidence>
<dbReference type="InterPro" id="IPR043504">
    <property type="entry name" value="Peptidase_S1_PA_chymotrypsin"/>
</dbReference>
<dbReference type="InterPro" id="IPR001254">
    <property type="entry name" value="Trypsin_dom"/>
</dbReference>
<dbReference type="EMBL" id="PGGW01000067">
    <property type="protein sequence ID" value="PJE94870.1"/>
    <property type="molecule type" value="Genomic_DNA"/>
</dbReference>
<dbReference type="GO" id="GO:0004252">
    <property type="term" value="F:serine-type endopeptidase activity"/>
    <property type="evidence" value="ECO:0007669"/>
    <property type="project" value="InterPro"/>
</dbReference>
<feature type="active site" description="Charge relay system" evidence="8">
    <location>
        <position position="301"/>
    </location>
</feature>
<accession>A0A2M8LSD1</accession>
<keyword evidence="2 13" id="KW-0645">Protease</keyword>
<dbReference type="PRINTS" id="PR00861">
    <property type="entry name" value="ALYTICPTASE"/>
</dbReference>
<reference evidence="13 14" key="1">
    <citation type="submission" date="2017-11" db="EMBL/GenBank/DDBJ databases">
        <title>Streptomyces carmine sp. nov., a novel actinomycete isolated from Sophora alopecuroides in Xinjiang, China.</title>
        <authorList>
            <person name="Wang Y."/>
            <person name="Luo X."/>
            <person name="Wan C."/>
            <person name="Zhang L."/>
        </authorList>
    </citation>
    <scope>NUCLEOTIDE SEQUENCE [LARGE SCALE GENOMIC DNA]</scope>
    <source>
        <strain evidence="13 14">TRM SA0054</strain>
    </source>
</reference>
<evidence type="ECO:0000256" key="3">
    <source>
        <dbReference type="ARBA" id="ARBA00022729"/>
    </source>
</evidence>
<evidence type="ECO:0000259" key="11">
    <source>
        <dbReference type="Pfam" id="PF00089"/>
    </source>
</evidence>
<evidence type="ECO:0000256" key="2">
    <source>
        <dbReference type="ARBA" id="ARBA00022670"/>
    </source>
</evidence>
<dbReference type="GO" id="GO:0005576">
    <property type="term" value="C:extracellular region"/>
    <property type="evidence" value="ECO:0007669"/>
    <property type="project" value="InterPro"/>
</dbReference>
<keyword evidence="5" id="KW-0720">Serine protease</keyword>
<feature type="signal peptide" evidence="10">
    <location>
        <begin position="1"/>
        <end position="21"/>
    </location>
</feature>
<evidence type="ECO:0000259" key="12">
    <source>
        <dbReference type="Pfam" id="PF02983"/>
    </source>
</evidence>
<feature type="active site" description="Charge relay system" evidence="8">
    <location>
        <position position="191"/>
    </location>
</feature>
<dbReference type="GO" id="GO:0006508">
    <property type="term" value="P:proteolysis"/>
    <property type="evidence" value="ECO:0007669"/>
    <property type="project" value="UniProtKB-KW"/>
</dbReference>
<dbReference type="Pfam" id="PF02983">
    <property type="entry name" value="Pro_Al_protease"/>
    <property type="match status" value="1"/>
</dbReference>
<dbReference type="InterPro" id="IPR004236">
    <property type="entry name" value="Pept_S1_alpha_lytic"/>
</dbReference>
<gene>
    <name evidence="13" type="ORF">CUT44_24570</name>
</gene>
<evidence type="ECO:0000256" key="4">
    <source>
        <dbReference type="ARBA" id="ARBA00022801"/>
    </source>
</evidence>
<evidence type="ECO:0000256" key="6">
    <source>
        <dbReference type="ARBA" id="ARBA00023145"/>
    </source>
</evidence>
<feature type="domain" description="Peptidase S1" evidence="11">
    <location>
        <begin position="185"/>
        <end position="334"/>
    </location>
</feature>
<dbReference type="InterPro" id="IPR009003">
    <property type="entry name" value="Peptidase_S1_PA"/>
</dbReference>
<dbReference type="RefSeq" id="WP_100204126.1">
    <property type="nucleotide sequence ID" value="NZ_PGGW01000067.1"/>
</dbReference>
<protein>
    <submittedName>
        <fullName evidence="13">Serine protease</fullName>
    </submittedName>
</protein>
<keyword evidence="7 9" id="KW-1015">Disulfide bond</keyword>
<keyword evidence="3 10" id="KW-0732">Signal</keyword>
<dbReference type="InterPro" id="IPR001316">
    <property type="entry name" value="Pept_S1A_streptogrisin"/>
</dbReference>
<evidence type="ECO:0000256" key="5">
    <source>
        <dbReference type="ARBA" id="ARBA00022825"/>
    </source>
</evidence>
<feature type="domain" description="Peptidase S1A alpha-lytic prodomain" evidence="12">
    <location>
        <begin position="87"/>
        <end position="141"/>
    </location>
</feature>
<proteinExistence type="inferred from homology"/>
<dbReference type="PIRSF" id="PIRSF001134">
    <property type="entry name" value="Streptogrisin"/>
    <property type="match status" value="1"/>
</dbReference>
<dbReference type="Gene3D" id="3.30.300.50">
    <property type="match status" value="1"/>
</dbReference>
<dbReference type="SUPFAM" id="SSF50494">
    <property type="entry name" value="Trypsin-like serine proteases"/>
    <property type="match status" value="1"/>
</dbReference>
<feature type="disulfide bond" evidence="9">
    <location>
        <begin position="172"/>
        <end position="192"/>
    </location>
</feature>
<comment type="similarity">
    <text evidence="1">Belongs to the peptidase S1 family.</text>
</comment>
<dbReference type="CDD" id="cd21112">
    <property type="entry name" value="alphaLP-like"/>
    <property type="match status" value="1"/>
</dbReference>
<feature type="active site" description="Charge relay system" evidence="8">
    <location>
        <position position="220"/>
    </location>
</feature>
<dbReference type="InterPro" id="IPR035070">
    <property type="entry name" value="Streptogrisin_prodomain"/>
</dbReference>
<feature type="chain" id="PRO_5014889501" evidence="10">
    <location>
        <begin position="22"/>
        <end position="345"/>
    </location>
</feature>
<evidence type="ECO:0000256" key="7">
    <source>
        <dbReference type="ARBA" id="ARBA00023157"/>
    </source>
</evidence>
<evidence type="ECO:0000313" key="13">
    <source>
        <dbReference type="EMBL" id="PJE94870.1"/>
    </source>
</evidence>
<comment type="caution">
    <text evidence="13">The sequence shown here is derived from an EMBL/GenBank/DDBJ whole genome shotgun (WGS) entry which is preliminary data.</text>
</comment>
<evidence type="ECO:0000256" key="1">
    <source>
        <dbReference type="ARBA" id="ARBA00007664"/>
    </source>
</evidence>
<name>A0A2M8LSD1_9ACTN</name>